<evidence type="ECO:0000313" key="5">
    <source>
        <dbReference type="Proteomes" id="UP000008549"/>
    </source>
</evidence>
<dbReference type="Pfam" id="PF10344">
    <property type="entry name" value="Hobbit"/>
    <property type="match status" value="2"/>
</dbReference>
<reference evidence="4 5" key="1">
    <citation type="journal article" date="2003" name="PLoS Biol.">
        <title>The genome sequence of Caenorhabditis briggsae: a platform for comparative genomics.</title>
        <authorList>
            <person name="Stein L.D."/>
            <person name="Bao Z."/>
            <person name="Blasiar D."/>
            <person name="Blumenthal T."/>
            <person name="Brent M.R."/>
            <person name="Chen N."/>
            <person name="Chinwalla A."/>
            <person name="Clarke L."/>
            <person name="Clee C."/>
            <person name="Coghlan A."/>
            <person name="Coulson A."/>
            <person name="D'Eustachio P."/>
            <person name="Fitch D.H."/>
            <person name="Fulton L.A."/>
            <person name="Fulton R.E."/>
            <person name="Griffiths-Jones S."/>
            <person name="Harris T.W."/>
            <person name="Hillier L.W."/>
            <person name="Kamath R."/>
            <person name="Kuwabara P.E."/>
            <person name="Mardis E.R."/>
            <person name="Marra M.A."/>
            <person name="Miner T.L."/>
            <person name="Minx P."/>
            <person name="Mullikin J.C."/>
            <person name="Plumb R.W."/>
            <person name="Rogers J."/>
            <person name="Schein J.E."/>
            <person name="Sohrmann M."/>
            <person name="Spieth J."/>
            <person name="Stajich J.E."/>
            <person name="Wei C."/>
            <person name="Willey D."/>
            <person name="Wilson R.K."/>
            <person name="Durbin R."/>
            <person name="Waterston R.H."/>
        </authorList>
    </citation>
    <scope>NUCLEOTIDE SEQUENCE [LARGE SCALE GENOMIC DNA]</scope>
    <source>
        <strain evidence="4 5">AF16</strain>
    </source>
</reference>
<dbReference type="eggNOG" id="KOG1910">
    <property type="taxonomic scope" value="Eukaryota"/>
</dbReference>
<evidence type="ECO:0000313" key="4">
    <source>
        <dbReference type="EMBL" id="CAP36976.2"/>
    </source>
</evidence>
<dbReference type="FunCoup" id="A8XWF7">
    <property type="interactions" value="2596"/>
</dbReference>
<keyword evidence="5" id="KW-1185">Reference proteome</keyword>
<feature type="domain" description="FMP27/BLTP2/Hobbit GFWDK motif-containing RBG unit" evidence="3">
    <location>
        <begin position="1221"/>
        <end position="1354"/>
    </location>
</feature>
<accession>A8XWF7</accession>
<gene>
    <name evidence="4 6" type="ORF">CBG19737</name>
    <name evidence="4" type="ORF">CBG_19737</name>
</gene>
<dbReference type="HOGENOM" id="CLU_000926_1_0_1"/>
<proteinExistence type="predicted"/>
<dbReference type="PANTHER" id="PTHR15678:SF6">
    <property type="entry name" value="BRIDGE-LIKE LIPID TRANSFER PROTEIN FAMILY MEMBER 2"/>
    <property type="match status" value="1"/>
</dbReference>
<evidence type="ECO:0000256" key="2">
    <source>
        <dbReference type="SAM" id="MobiDB-lite"/>
    </source>
</evidence>
<feature type="coiled-coil region" evidence="1">
    <location>
        <begin position="1999"/>
        <end position="2026"/>
    </location>
</feature>
<feature type="compositionally biased region" description="Basic and acidic residues" evidence="2">
    <location>
        <begin position="679"/>
        <end position="693"/>
    </location>
</feature>
<protein>
    <submittedName>
        <fullName evidence="4">Protein CBG19737</fullName>
    </submittedName>
</protein>
<evidence type="ECO:0000259" key="3">
    <source>
        <dbReference type="SMART" id="SM01214"/>
    </source>
</evidence>
<feature type="region of interest" description="Disordered" evidence="2">
    <location>
        <begin position="660"/>
        <end position="693"/>
    </location>
</feature>
<dbReference type="RefSeq" id="XP_045096878.1">
    <property type="nucleotide sequence ID" value="XM_045241570.1"/>
</dbReference>
<name>A8XWF7_CAEBR</name>
<dbReference type="Proteomes" id="UP000008549">
    <property type="component" value="Unassembled WGS sequence"/>
</dbReference>
<reference evidence="4 5" key="2">
    <citation type="journal article" date="2011" name="PLoS Genet.">
        <title>Caenorhabditis briggsae recombinant inbred line genotypes reveal inter-strain incompatibility and the evolution of recombination.</title>
        <authorList>
            <person name="Ross J.A."/>
            <person name="Koboldt D.C."/>
            <person name="Staisch J.E."/>
            <person name="Chamberlin H.M."/>
            <person name="Gupta B.P."/>
            <person name="Miller R.D."/>
            <person name="Baird S.E."/>
            <person name="Haag E.S."/>
        </authorList>
    </citation>
    <scope>NUCLEOTIDE SEQUENCE [LARGE SCALE GENOMIC DNA]</scope>
    <source>
        <strain evidence="4 5">AF16</strain>
    </source>
</reference>
<evidence type="ECO:0000313" key="6">
    <source>
        <dbReference type="WormBase" id="CBG19737"/>
    </source>
</evidence>
<dbReference type="CTD" id="8582670"/>
<dbReference type="EMBL" id="HE601474">
    <property type="protein sequence ID" value="CAP36976.2"/>
    <property type="molecule type" value="Genomic_DNA"/>
</dbReference>
<dbReference type="STRING" id="6238.A8XWF7"/>
<dbReference type="InParanoid" id="A8XWF7"/>
<dbReference type="InterPro" id="IPR019441">
    <property type="entry name" value="FMP27/BLTP2/Hobbit_GFWDK_RBG"/>
</dbReference>
<dbReference type="InterPro" id="IPR045167">
    <property type="entry name" value="Hobbit"/>
</dbReference>
<dbReference type="SMART" id="SM01214">
    <property type="entry name" value="Fmp27_GFWDK"/>
    <property type="match status" value="1"/>
</dbReference>
<dbReference type="WormBase" id="CBG19737">
    <property type="protein sequence ID" value="CBP29014"/>
    <property type="gene ID" value="WBGene00038907"/>
</dbReference>
<dbReference type="GeneID" id="8582670"/>
<organism evidence="4 5">
    <name type="scientific">Caenorhabditis briggsae</name>
    <dbReference type="NCBI Taxonomy" id="6238"/>
    <lineage>
        <taxon>Eukaryota</taxon>
        <taxon>Metazoa</taxon>
        <taxon>Ecdysozoa</taxon>
        <taxon>Nematoda</taxon>
        <taxon>Chromadorea</taxon>
        <taxon>Rhabditida</taxon>
        <taxon>Rhabditina</taxon>
        <taxon>Rhabditomorpha</taxon>
        <taxon>Rhabditoidea</taxon>
        <taxon>Rhabditidae</taxon>
        <taxon>Peloderinae</taxon>
        <taxon>Caenorhabditis</taxon>
    </lineage>
</organism>
<keyword evidence="1" id="KW-0175">Coiled coil</keyword>
<sequence>MIFHLTVVTLILVLWKYNDFILSRIISYFTKCEVRIGGVGFVRLEDVTIRIAWLSIHIDVISLKRDSAHPTRFGILVLEDVRIEAEKNDVTSTSSSSTTSGTSSRKIWLQRFTRLAQYCGLVINRVHIVVMNTIPECLLHVTIDELSLETFRSREGWQFETSCSLIQGKLLRRNSKSERSLLAEVSMPFQLSLDIDKDYVDNVALRISTPSFAFNDDFLMVVESCLSRRMTSQAPSEDVVAIQEDSFLSKLLSLNIDIRSISLKYTVTSGTESRYVTTNIKQIQATRTSFQILELIIADQLLRSEIRLNSIQYEQLDTDQERIRRSAIDGISAKVSMHDLHWWKVSVEKQERILERLRFRRGSEASFDNGNFGFRLSAKPDEYEQLDTDQERIRRSAIDGISAKVSMHDLHWWKVSVEKQDRILERLRFRRGSEASFEYSEKKRRIAIEVSDLTMEILDFDYQRSQMKLGFLSFEKSTVPQEDSQEYELSLELLFFGSIFPELGQIPVDLPQFEMHRWGESVFIGALIIQWKVTGSLIDVTCGCDDFKFEWSDRLASHIEGILIFGRSGAEANIKKDGPEKILALQVSMNRVAVLVDVASKTSNKSYSALTASKLEFVTEDVRNERILKIEMIRGATGIRNSGLNEELYLADIFESERVKPKEEDEEEKQTTSPTRRWSQLEREKNYREERAQRERGSEYKQFVSMDVLEVLLDREAPVIDKISIFTPNEVYLAWSPQLHLIAFHAWKSVRKTFQHLPKPSTRKVPRKKHLILTATDFVEVQIELARNHRMFWQGEKFNFERFDSQMRMSTEMLYILMNEQKIISVLNPCILVQTHDEMMSQSRAAFATLQAEANKIWNWTADKFLFRLPTFQHLPKPSTRKVPRKKHLILTATDFVEVQIELARNHRMFWQGEKFNFERFDSQMRMSTEMLYILMNEQKIISVLNPCILVQTHDEMMSQSRAAFATLQAEANKIWNWTADKFLFRLPFDFNFAEIFTEFSNIIKWIKVVHEVQKSGFTEQSPLPSDVRIEFQEVCLELEDDEFENRLKLAAQLKEDEVYEREKRDEAMDEQLANLKKMGTFLSKETLEKIRRRLFEKNSDIYIHRWNVTEISDAPLFLSKWKGWSMRAFADLSLHGTEKCIQMMKSFDPLSPIPEQKYLTLWARAVEFDVDEWTVTFKGGYSSHLANFHGKIAKFRAPKVPKYKIKDIWTNKHTDLPFSDYPMKYLDIKDLHFFGTLVAAESIADDGRCLRECTIPLPDPFPTHTVQRNMSPLKFYYDLQCASTEYNCTYGPCWEPCLSMISLVWNSISAPSFDPSQPLPFWDKMRFLLHGKLLWSSEKIVTTMLASNDPYNETETVEMLWEDFGLDWALGEIRIKSGLKIFLRTASRYDDSQILSLPDVRLKVLLGWECSGDPHEHHAVQLCAPDKLPHYSSTEEHDSYRQFRSSCVNVTLNFDVSPGSCTSNEKMPNLLLYSNTFRWIEQFLKSLTTKNRNVRRGKVFGNRVLLKPQLSKHFGKLQFSFSLPKVLVTYWMSHSSSYGFRVFSDGLQLTASFRQTVQHSSVNRHSSHDLYLVGDPNPRLRRRESSTKRRISFRRYFPLGFGRVQYARETFPGKDVPLHKVTAFDLKMAWTAENRDACLTIADGVHRAHMLRRILSNDAVKTLNVHLEETVEPKDPTPKKETKTHRRGYSVTETNPWMLTQLIDEVGTKLVAHCEQASDVPIDSLIGVHQSTMDDVKLLNWQIDLFNSQLVLKGCERDGFLLVCAAKSQLLQNFHRNVWKRSLLLSKKSWSAKLSGMQYFAPISLSASGTNNKEKFRWLPREVIDEKSQDTGGFADDFVQKFTATGEAVGGVVQTEEESAVQLQRIVSRCSCQIYFCYFSDELKTDSSEDISVPPQIDPKHQSLNTDAIGIDVLTLKHNMLEATSNSEQYEMVVDIVNNLALFVDPIKKEMGEKRRRLRFECQLMGMAEMRAKIMRYQSELREIVSLGRYLERQLFYLSNEENTMEKIEYTEDQLIQEAEETKQRMLTVSEKLATYISSYKQRQVNQVKEFDEGKNAKKGVEVIRRFEVCFEDCIWKLTESDGQIALAQTQIRNFLYTRTVRDSNCGDHLFEVGSVRITNLLPDTIYKHALHRDETRQTRQPAIRLYVRDMPPVGGISVKEHFELNIAPMVAEITHRLFDKMMRFFFPGRNIHANDSLDGGDDESSSTFSFTRKIASTLSMRSNKSASEKLGLQKSLYEKDDIDRMKERADKVNHFMYIKIPEVSFVVSYKGNKDKNLIDVNQFNFIFPLCEYHEQNWTWLDLALAVKQRCKRVLVQQFMKQKLLRNRISNFSIEPTPQGVSEDEKKRIAVGITTSDQKSRRLPNNVCVISSLIVNCLLNQLLSMKRVKANRSSLLYSSHLFCDEQRTARRSLRFSRTLLVSHTLSPPCSSFHVAVC</sequence>
<dbReference type="PANTHER" id="PTHR15678">
    <property type="entry name" value="ANTIGEN MLAA-22-RELATED"/>
    <property type="match status" value="1"/>
</dbReference>
<dbReference type="OMA" id="WASFETK"/>
<dbReference type="KEGG" id="cbr:CBG_19737"/>
<evidence type="ECO:0000256" key="1">
    <source>
        <dbReference type="SAM" id="Coils"/>
    </source>
</evidence>